<dbReference type="Gene3D" id="2.10.260.10">
    <property type="match status" value="1"/>
</dbReference>
<dbReference type="Pfam" id="PF04014">
    <property type="entry name" value="MazE_antitoxin"/>
    <property type="match status" value="1"/>
</dbReference>
<sequence>MQHSATMSSKGQIVIPKVIRDQLRISVSDTIVMTIQNNSIILKPSISTNEVFGIFKTKSPITKNNIKDIFRKSTLDKFSKR</sequence>
<dbReference type="SMART" id="SM00966">
    <property type="entry name" value="SpoVT_AbrB"/>
    <property type="match status" value="1"/>
</dbReference>
<dbReference type="PROSITE" id="PS51740">
    <property type="entry name" value="SPOVT_ABRB"/>
    <property type="match status" value="1"/>
</dbReference>
<evidence type="ECO:0000259" key="2">
    <source>
        <dbReference type="PROSITE" id="PS51740"/>
    </source>
</evidence>
<dbReference type="SUPFAM" id="SSF89447">
    <property type="entry name" value="AbrB/MazE/MraZ-like"/>
    <property type="match status" value="1"/>
</dbReference>
<name>A0A2M8EM42_UNCKA</name>
<dbReference type="Proteomes" id="UP000229756">
    <property type="component" value="Unassembled WGS sequence"/>
</dbReference>
<keyword evidence="1" id="KW-0238">DNA-binding</keyword>
<dbReference type="InterPro" id="IPR007159">
    <property type="entry name" value="SpoVT-AbrB_dom"/>
</dbReference>
<proteinExistence type="predicted"/>
<evidence type="ECO:0000313" key="3">
    <source>
        <dbReference type="EMBL" id="PJC23816.1"/>
    </source>
</evidence>
<comment type="caution">
    <text evidence="3">The sequence shown here is derived from an EMBL/GenBank/DDBJ whole genome shotgun (WGS) entry which is preliminary data.</text>
</comment>
<organism evidence="3 4">
    <name type="scientific">candidate division WWE3 bacterium CG_4_9_14_0_2_um_filter_35_11</name>
    <dbReference type="NCBI Taxonomy" id="1975077"/>
    <lineage>
        <taxon>Bacteria</taxon>
        <taxon>Katanobacteria</taxon>
    </lineage>
</organism>
<accession>A0A2M8EM42</accession>
<dbReference type="InterPro" id="IPR037914">
    <property type="entry name" value="SpoVT-AbrB_sf"/>
</dbReference>
<dbReference type="EMBL" id="PFSJ01000010">
    <property type="protein sequence ID" value="PJC23816.1"/>
    <property type="molecule type" value="Genomic_DNA"/>
</dbReference>
<protein>
    <recommendedName>
        <fullName evidence="2">SpoVT-AbrB domain-containing protein</fullName>
    </recommendedName>
</protein>
<evidence type="ECO:0000256" key="1">
    <source>
        <dbReference type="PROSITE-ProRule" id="PRU01076"/>
    </source>
</evidence>
<dbReference type="AlphaFoldDB" id="A0A2M8EM42"/>
<gene>
    <name evidence="3" type="ORF">CO058_01400</name>
</gene>
<feature type="domain" description="SpoVT-AbrB" evidence="2">
    <location>
        <begin position="2"/>
        <end position="47"/>
    </location>
</feature>
<dbReference type="NCBIfam" id="TIGR01439">
    <property type="entry name" value="lp_hng_hel_AbrB"/>
    <property type="match status" value="1"/>
</dbReference>
<reference evidence="4" key="1">
    <citation type="submission" date="2017-09" db="EMBL/GenBank/DDBJ databases">
        <title>Depth-based differentiation of microbial function through sediment-hosted aquifers and enrichment of novel symbionts in the deep terrestrial subsurface.</title>
        <authorList>
            <person name="Probst A.J."/>
            <person name="Ladd B."/>
            <person name="Jarett J.K."/>
            <person name="Geller-Mcgrath D.E."/>
            <person name="Sieber C.M.K."/>
            <person name="Emerson J.B."/>
            <person name="Anantharaman K."/>
            <person name="Thomas B.C."/>
            <person name="Malmstrom R."/>
            <person name="Stieglmeier M."/>
            <person name="Klingl A."/>
            <person name="Woyke T."/>
            <person name="Ryan C.M."/>
            <person name="Banfield J.F."/>
        </authorList>
    </citation>
    <scope>NUCLEOTIDE SEQUENCE [LARGE SCALE GENOMIC DNA]</scope>
</reference>
<evidence type="ECO:0000313" key="4">
    <source>
        <dbReference type="Proteomes" id="UP000229756"/>
    </source>
</evidence>
<dbReference type="GO" id="GO:0003677">
    <property type="term" value="F:DNA binding"/>
    <property type="evidence" value="ECO:0007669"/>
    <property type="project" value="UniProtKB-UniRule"/>
</dbReference>